<keyword evidence="5 6" id="KW-0472">Membrane</keyword>
<feature type="transmembrane region" description="Helical" evidence="6">
    <location>
        <begin position="12"/>
        <end position="45"/>
    </location>
</feature>
<name>A0A9D1RDY8_9FIRM</name>
<dbReference type="InterPro" id="IPR002549">
    <property type="entry name" value="AI-2E-like"/>
</dbReference>
<evidence type="ECO:0000256" key="1">
    <source>
        <dbReference type="ARBA" id="ARBA00004141"/>
    </source>
</evidence>
<reference evidence="7" key="2">
    <citation type="submission" date="2021-04" db="EMBL/GenBank/DDBJ databases">
        <authorList>
            <person name="Gilroy R."/>
        </authorList>
    </citation>
    <scope>NUCLEOTIDE SEQUENCE</scope>
    <source>
        <strain evidence="7">ChiSxjej1B13-11762</strain>
    </source>
</reference>
<feature type="transmembrane region" description="Helical" evidence="6">
    <location>
        <begin position="65"/>
        <end position="86"/>
    </location>
</feature>
<dbReference type="PANTHER" id="PTHR21716">
    <property type="entry name" value="TRANSMEMBRANE PROTEIN"/>
    <property type="match status" value="1"/>
</dbReference>
<dbReference type="Pfam" id="PF01594">
    <property type="entry name" value="AI-2E_transport"/>
    <property type="match status" value="1"/>
</dbReference>
<keyword evidence="3 6" id="KW-0812">Transmembrane</keyword>
<comment type="subcellular location">
    <subcellularLocation>
        <location evidence="1">Membrane</location>
        <topology evidence="1">Multi-pass membrane protein</topology>
    </subcellularLocation>
</comment>
<dbReference type="AlphaFoldDB" id="A0A9D1RDY8"/>
<accession>A0A9D1RDY8</accession>
<keyword evidence="4 6" id="KW-1133">Transmembrane helix</keyword>
<protein>
    <submittedName>
        <fullName evidence="7">Sporulation integral membrane protein YtvI</fullName>
    </submittedName>
</protein>
<feature type="transmembrane region" description="Helical" evidence="6">
    <location>
        <begin position="158"/>
        <end position="185"/>
    </location>
</feature>
<feature type="transmembrane region" description="Helical" evidence="6">
    <location>
        <begin position="316"/>
        <end position="341"/>
    </location>
</feature>
<feature type="transmembrane region" description="Helical" evidence="6">
    <location>
        <begin position="232"/>
        <end position="257"/>
    </location>
</feature>
<dbReference type="PANTHER" id="PTHR21716:SF68">
    <property type="entry name" value="TRANSPORT PROTEIN YTVI-RELATED"/>
    <property type="match status" value="1"/>
</dbReference>
<evidence type="ECO:0000313" key="7">
    <source>
        <dbReference type="EMBL" id="HIW84806.1"/>
    </source>
</evidence>
<evidence type="ECO:0000256" key="5">
    <source>
        <dbReference type="ARBA" id="ARBA00023136"/>
    </source>
</evidence>
<dbReference type="GO" id="GO:0055085">
    <property type="term" value="P:transmembrane transport"/>
    <property type="evidence" value="ECO:0007669"/>
    <property type="project" value="TreeGrafter"/>
</dbReference>
<organism evidence="7 8">
    <name type="scientific">Candidatus Dorea gallistercoris</name>
    <dbReference type="NCBI Taxonomy" id="2838542"/>
    <lineage>
        <taxon>Bacteria</taxon>
        <taxon>Bacillati</taxon>
        <taxon>Bacillota</taxon>
        <taxon>Clostridia</taxon>
        <taxon>Lachnospirales</taxon>
        <taxon>Lachnospiraceae</taxon>
        <taxon>Dorea</taxon>
    </lineage>
</organism>
<feature type="transmembrane region" description="Helical" evidence="6">
    <location>
        <begin position="269"/>
        <end position="295"/>
    </location>
</feature>
<dbReference type="EMBL" id="DXGF01000191">
    <property type="protein sequence ID" value="HIW84806.1"/>
    <property type="molecule type" value="Genomic_DNA"/>
</dbReference>
<dbReference type="GO" id="GO:0016020">
    <property type="term" value="C:membrane"/>
    <property type="evidence" value="ECO:0007669"/>
    <property type="project" value="UniProtKB-SubCell"/>
</dbReference>
<dbReference type="Proteomes" id="UP000824263">
    <property type="component" value="Unassembled WGS sequence"/>
</dbReference>
<evidence type="ECO:0000256" key="3">
    <source>
        <dbReference type="ARBA" id="ARBA00022692"/>
    </source>
</evidence>
<evidence type="ECO:0000256" key="6">
    <source>
        <dbReference type="SAM" id="Phobius"/>
    </source>
</evidence>
<evidence type="ECO:0000256" key="4">
    <source>
        <dbReference type="ARBA" id="ARBA00022989"/>
    </source>
</evidence>
<evidence type="ECO:0000313" key="8">
    <source>
        <dbReference type="Proteomes" id="UP000824263"/>
    </source>
</evidence>
<reference evidence="7" key="1">
    <citation type="journal article" date="2021" name="PeerJ">
        <title>Extensive microbial diversity within the chicken gut microbiome revealed by metagenomics and culture.</title>
        <authorList>
            <person name="Gilroy R."/>
            <person name="Ravi A."/>
            <person name="Getino M."/>
            <person name="Pursley I."/>
            <person name="Horton D.L."/>
            <person name="Alikhan N.F."/>
            <person name="Baker D."/>
            <person name="Gharbi K."/>
            <person name="Hall N."/>
            <person name="Watson M."/>
            <person name="Adriaenssens E.M."/>
            <person name="Foster-Nyarko E."/>
            <person name="Jarju S."/>
            <person name="Secka A."/>
            <person name="Antonio M."/>
            <person name="Oren A."/>
            <person name="Chaudhuri R.R."/>
            <person name="La Ragione R."/>
            <person name="Hildebrand F."/>
            <person name="Pallen M.J."/>
        </authorList>
    </citation>
    <scope>NUCLEOTIDE SEQUENCE</scope>
    <source>
        <strain evidence="7">ChiSxjej1B13-11762</strain>
    </source>
</reference>
<dbReference type="NCBIfam" id="TIGR02872">
    <property type="entry name" value="spore_ytvI"/>
    <property type="match status" value="1"/>
</dbReference>
<gene>
    <name evidence="7" type="primary">ytvI</name>
    <name evidence="7" type="ORF">H9873_10895</name>
</gene>
<sequence length="367" mass="40792">MDMEKRRRFIINFLYLAIILGVAFLFIQFLLPLLAPFVIGLFIAYVLQRPTRFLAGKTRLPRKLMAVLLVLVFYGTVGVLLALAGIRAFSGITQLIGELPSLVRLYVQPVLTQLFQELEDTVTRMDPTLLETVNYLQDQLMQMLGELVSRVSMGSMELISSFASSLPMLFLKLLLMVISTFFIAMDFDRITAFCMRQLDDLGKEIFLQVKQYVVGTLFVCIRSYALIMSITFVELLIGFTIIGVEPALILALCIAIFDILPVLGTGGIMIPWAVITALLGDYTMALKLFVLYVIITIIRNIIEPKIVGSQLGLHPVVTLASMFVGVQLAGVVGLFGFPIVLSLLKNLNDTGTIDIFKRPDPDPSDPV</sequence>
<evidence type="ECO:0000256" key="2">
    <source>
        <dbReference type="ARBA" id="ARBA00009773"/>
    </source>
</evidence>
<dbReference type="InterPro" id="IPR014227">
    <property type="entry name" value="YtvI-like"/>
</dbReference>
<comment type="caution">
    <text evidence="7">The sequence shown here is derived from an EMBL/GenBank/DDBJ whole genome shotgun (WGS) entry which is preliminary data.</text>
</comment>
<comment type="similarity">
    <text evidence="2">Belongs to the autoinducer-2 exporter (AI-2E) (TC 2.A.86) family.</text>
</comment>
<proteinExistence type="inferred from homology"/>